<dbReference type="AlphaFoldDB" id="R7ZQR9"/>
<comment type="caution">
    <text evidence="2">The sequence shown here is derived from an EMBL/GenBank/DDBJ whole genome shotgun (WGS) entry which is preliminary data.</text>
</comment>
<keyword evidence="3" id="KW-1185">Reference proteome</keyword>
<name>R7ZQR9_9BACT</name>
<dbReference type="Proteomes" id="UP000013909">
    <property type="component" value="Unassembled WGS sequence"/>
</dbReference>
<feature type="transmembrane region" description="Helical" evidence="1">
    <location>
        <begin position="26"/>
        <end position="44"/>
    </location>
</feature>
<keyword evidence="1" id="KW-0812">Transmembrane</keyword>
<dbReference type="STRING" id="1232681.ADIS_2910"/>
<dbReference type="PANTHER" id="PTHR38442:SF1">
    <property type="entry name" value="INNER MEMBRANE PROTEIN"/>
    <property type="match status" value="1"/>
</dbReference>
<dbReference type="PANTHER" id="PTHR38442">
    <property type="entry name" value="INNER MEMBRANE PROTEIN-RELATED"/>
    <property type="match status" value="1"/>
</dbReference>
<dbReference type="GO" id="GO:0005886">
    <property type="term" value="C:plasma membrane"/>
    <property type="evidence" value="ECO:0007669"/>
    <property type="project" value="TreeGrafter"/>
</dbReference>
<evidence type="ECO:0000256" key="1">
    <source>
        <dbReference type="SAM" id="Phobius"/>
    </source>
</evidence>
<feature type="transmembrane region" description="Helical" evidence="1">
    <location>
        <begin position="50"/>
        <end position="77"/>
    </location>
</feature>
<keyword evidence="1" id="KW-0472">Membrane</keyword>
<organism evidence="2 3">
    <name type="scientific">Lunatimonas lonarensis</name>
    <dbReference type="NCBI Taxonomy" id="1232681"/>
    <lineage>
        <taxon>Bacteria</taxon>
        <taxon>Pseudomonadati</taxon>
        <taxon>Bacteroidota</taxon>
        <taxon>Cytophagia</taxon>
        <taxon>Cytophagales</taxon>
        <taxon>Cyclobacteriaceae</taxon>
    </lineage>
</organism>
<dbReference type="InterPro" id="IPR007383">
    <property type="entry name" value="DUF445"/>
</dbReference>
<feature type="transmembrane region" description="Helical" evidence="1">
    <location>
        <begin position="419"/>
        <end position="441"/>
    </location>
</feature>
<evidence type="ECO:0000313" key="3">
    <source>
        <dbReference type="Proteomes" id="UP000013909"/>
    </source>
</evidence>
<dbReference type="Pfam" id="PF04286">
    <property type="entry name" value="DUF445"/>
    <property type="match status" value="1"/>
</dbReference>
<accession>R7ZQR9</accession>
<dbReference type="PATRIC" id="fig|1288963.3.peg.2899"/>
<evidence type="ECO:0000313" key="2">
    <source>
        <dbReference type="EMBL" id="EON76460.1"/>
    </source>
</evidence>
<protein>
    <recommendedName>
        <fullName evidence="4">DUF445 domain-containing protein</fullName>
    </recommendedName>
</protein>
<sequence>MVFWLGHLVCNGYIMQLTKSSIGKKSLVAAVLGFACLELMWQLGWVQGPFWRILLAGFEAATIGAIADWFAVSALFYEIPIPLVRRHTNIIVKNRRKLTEGIVDMVTNKWLSPERIREKLADVRLGRRLVEELHEGEALPRLVNLLRKIMLDLIVQLDMAKLAIWLQWQLKNKAEGLEIEKPLGQWLADMVNGGRHHRLVEILLQEAQESIRKPEIREVVYRKLRTALDAYSRQDWVKGTTVWLGKKSGGIDLDLLADRLIDIALVLAKEVERDSTHPLRDKLDGALLEFAISLQEAGSPSQQYLKQLKRNLMLHDGMQDVIAKALTETKEGVEAQLSHIDTPWMRFILDKSRGYVEELLTDAASIQALDDWLKGTISNLLNTYHPEIGNIVRESLEKLDNKGLMEQIRDKVGNDLQYIRLNGAVVGGLVGLLIALIRWFVGG</sequence>
<dbReference type="EMBL" id="AQHR01000085">
    <property type="protein sequence ID" value="EON76460.1"/>
    <property type="molecule type" value="Genomic_DNA"/>
</dbReference>
<evidence type="ECO:0008006" key="4">
    <source>
        <dbReference type="Google" id="ProtNLM"/>
    </source>
</evidence>
<keyword evidence="1" id="KW-1133">Transmembrane helix</keyword>
<reference evidence="2 3" key="1">
    <citation type="submission" date="2013-02" db="EMBL/GenBank/DDBJ databases">
        <title>A novel strain isolated from Lonar lake, Maharashtra, India.</title>
        <authorList>
            <person name="Singh A."/>
        </authorList>
    </citation>
    <scope>NUCLEOTIDE SEQUENCE [LARGE SCALE GENOMIC DNA]</scope>
    <source>
        <strain evidence="2 3">AK24</strain>
    </source>
</reference>
<gene>
    <name evidence="2" type="ORF">ADIS_2910</name>
</gene>
<proteinExistence type="predicted"/>